<evidence type="ECO:0008006" key="5">
    <source>
        <dbReference type="Google" id="ProtNLM"/>
    </source>
</evidence>
<protein>
    <recommendedName>
        <fullName evidence="5">Secreted protein</fullName>
    </recommendedName>
</protein>
<evidence type="ECO:0000256" key="1">
    <source>
        <dbReference type="SAM" id="MobiDB-lite"/>
    </source>
</evidence>
<dbReference type="EMBL" id="SLVV01000003">
    <property type="protein sequence ID" value="TCN26756.1"/>
    <property type="molecule type" value="Genomic_DNA"/>
</dbReference>
<reference evidence="3 4" key="1">
    <citation type="journal article" date="2015" name="Stand. Genomic Sci.">
        <title>Genomic Encyclopedia of Bacterial and Archaeal Type Strains, Phase III: the genomes of soil and plant-associated and newly described type strains.</title>
        <authorList>
            <person name="Whitman W.B."/>
            <person name="Woyke T."/>
            <person name="Klenk H.P."/>
            <person name="Zhou Y."/>
            <person name="Lilburn T.G."/>
            <person name="Beck B.J."/>
            <person name="De Vos P."/>
            <person name="Vandamme P."/>
            <person name="Eisen J.A."/>
            <person name="Garrity G."/>
            <person name="Hugenholtz P."/>
            <person name="Kyrpides N.C."/>
        </authorList>
    </citation>
    <scope>NUCLEOTIDE SEQUENCE [LARGE SCALE GENOMIC DNA]</scope>
    <source>
        <strain evidence="3 4">CV53</strain>
    </source>
</reference>
<comment type="caution">
    <text evidence="3">The sequence shown here is derived from an EMBL/GenBank/DDBJ whole genome shotgun (WGS) entry which is preliminary data.</text>
</comment>
<dbReference type="PROSITE" id="PS51257">
    <property type="entry name" value="PROKAR_LIPOPROTEIN"/>
    <property type="match status" value="1"/>
</dbReference>
<feature type="compositionally biased region" description="Basic and acidic residues" evidence="1">
    <location>
        <begin position="52"/>
        <end position="67"/>
    </location>
</feature>
<feature type="compositionally biased region" description="Basic and acidic residues" evidence="1">
    <location>
        <begin position="75"/>
        <end position="88"/>
    </location>
</feature>
<dbReference type="RefSeq" id="WP_132003376.1">
    <property type="nucleotide sequence ID" value="NZ_JABUHM010000002.1"/>
</dbReference>
<feature type="signal peptide" evidence="2">
    <location>
        <begin position="1"/>
        <end position="24"/>
    </location>
</feature>
<name>A0A4R2BIN8_9BACI</name>
<gene>
    <name evidence="3" type="ORF">EV146_103279</name>
</gene>
<keyword evidence="4" id="KW-1185">Reference proteome</keyword>
<dbReference type="Proteomes" id="UP000295689">
    <property type="component" value="Unassembled WGS sequence"/>
</dbReference>
<evidence type="ECO:0000256" key="2">
    <source>
        <dbReference type="SAM" id="SignalP"/>
    </source>
</evidence>
<evidence type="ECO:0000313" key="3">
    <source>
        <dbReference type="EMBL" id="TCN26756.1"/>
    </source>
</evidence>
<keyword evidence="2" id="KW-0732">Signal</keyword>
<proteinExistence type="predicted"/>
<dbReference type="AlphaFoldDB" id="A0A4R2BIN8"/>
<feature type="region of interest" description="Disordered" evidence="1">
    <location>
        <begin position="23"/>
        <end position="88"/>
    </location>
</feature>
<accession>A0A4R2BIN8</accession>
<feature type="chain" id="PRO_5020338249" description="Secreted protein" evidence="2">
    <location>
        <begin position="25"/>
        <end position="88"/>
    </location>
</feature>
<organism evidence="3 4">
    <name type="scientific">Mesobacillus foraminis</name>
    <dbReference type="NCBI Taxonomy" id="279826"/>
    <lineage>
        <taxon>Bacteria</taxon>
        <taxon>Bacillati</taxon>
        <taxon>Bacillota</taxon>
        <taxon>Bacilli</taxon>
        <taxon>Bacillales</taxon>
        <taxon>Bacillaceae</taxon>
        <taxon>Mesobacillus</taxon>
    </lineage>
</organism>
<sequence>MNLNYKTKLLPVGIAFSLAFGVSACSSDQSPPPDEERDTGNQVEELEEEEKELQKEHGDTDTEHPEVPEEPGTSEQEKMDQHDDNHAG</sequence>
<evidence type="ECO:0000313" key="4">
    <source>
        <dbReference type="Proteomes" id="UP000295689"/>
    </source>
</evidence>